<evidence type="ECO:0000313" key="13">
    <source>
        <dbReference type="Proteomes" id="UP000030889"/>
    </source>
</evidence>
<comment type="caution">
    <text evidence="12">The sequence shown here is derived from an EMBL/GenBank/DDBJ whole genome shotgun (WGS) entry which is preliminary data.</text>
</comment>
<reference evidence="12 13" key="1">
    <citation type="submission" date="2014-09" db="EMBL/GenBank/DDBJ databases">
        <title>Alistipes sp. 627, sp. nov., a novel member of the family Rikenellaceae isolated from human faeces.</title>
        <authorList>
            <person name="Shkoporov A.N."/>
            <person name="Chaplin A.V."/>
            <person name="Motuzova O.V."/>
            <person name="Kafarskaia L.I."/>
            <person name="Khokhlova E.V."/>
            <person name="Efimov B.A."/>
        </authorList>
    </citation>
    <scope>NUCLEOTIDE SEQUENCE [LARGE SCALE GENOMIC DNA]</scope>
    <source>
        <strain evidence="12 13">627</strain>
    </source>
</reference>
<feature type="domain" description="Peptidase M16 N-terminal" evidence="10">
    <location>
        <begin position="45"/>
        <end position="171"/>
    </location>
</feature>
<dbReference type="PROSITE" id="PS00143">
    <property type="entry name" value="INSULINASE"/>
    <property type="match status" value="1"/>
</dbReference>
<keyword evidence="13" id="KW-1185">Reference proteome</keyword>
<keyword evidence="6" id="KW-0862">Zinc</keyword>
<evidence type="ECO:0000256" key="5">
    <source>
        <dbReference type="ARBA" id="ARBA00022801"/>
    </source>
</evidence>
<evidence type="ECO:0000256" key="7">
    <source>
        <dbReference type="ARBA" id="ARBA00023049"/>
    </source>
</evidence>
<dbReference type="PANTHER" id="PTHR43690:SF17">
    <property type="entry name" value="PROTEIN YHJJ"/>
    <property type="match status" value="1"/>
</dbReference>
<evidence type="ECO:0000256" key="6">
    <source>
        <dbReference type="ARBA" id="ARBA00022833"/>
    </source>
</evidence>
<proteinExistence type="inferred from homology"/>
<dbReference type="InterPro" id="IPR001431">
    <property type="entry name" value="Pept_M16_Zn_BS"/>
</dbReference>
<keyword evidence="3" id="KW-0645">Protease</keyword>
<name>A0ABR4YID6_9BACT</name>
<dbReference type="InterPro" id="IPR011765">
    <property type="entry name" value="Pept_M16_N"/>
</dbReference>
<evidence type="ECO:0000256" key="3">
    <source>
        <dbReference type="ARBA" id="ARBA00022670"/>
    </source>
</evidence>
<dbReference type="SUPFAM" id="SSF63411">
    <property type="entry name" value="LuxS/MPP-like metallohydrolase"/>
    <property type="match status" value="4"/>
</dbReference>
<dbReference type="InterPro" id="IPR050626">
    <property type="entry name" value="Peptidase_M16"/>
</dbReference>
<dbReference type="PANTHER" id="PTHR43690">
    <property type="entry name" value="NARDILYSIN"/>
    <property type="match status" value="1"/>
</dbReference>
<keyword evidence="5" id="KW-0378">Hydrolase</keyword>
<feature type="domain" description="Peptidase M16 C-terminal" evidence="11">
    <location>
        <begin position="203"/>
        <end position="385"/>
    </location>
</feature>
<feature type="signal peptide" evidence="9">
    <location>
        <begin position="1"/>
        <end position="21"/>
    </location>
</feature>
<comment type="cofactor">
    <cofactor evidence="1">
        <name>Zn(2+)</name>
        <dbReference type="ChEBI" id="CHEBI:29105"/>
    </cofactor>
</comment>
<feature type="chain" id="PRO_5045558692" description="Peptidase M16" evidence="9">
    <location>
        <begin position="22"/>
        <end position="935"/>
    </location>
</feature>
<keyword evidence="4" id="KW-0479">Metal-binding</keyword>
<comment type="similarity">
    <text evidence="2 8">Belongs to the peptidase M16 family.</text>
</comment>
<evidence type="ECO:0008006" key="14">
    <source>
        <dbReference type="Google" id="ProtNLM"/>
    </source>
</evidence>
<gene>
    <name evidence="12" type="ORF">LG35_07215</name>
</gene>
<organism evidence="12 13">
    <name type="scientific">Alistipes inops</name>
    <dbReference type="NCBI Taxonomy" id="1501391"/>
    <lineage>
        <taxon>Bacteria</taxon>
        <taxon>Pseudomonadati</taxon>
        <taxon>Bacteroidota</taxon>
        <taxon>Bacteroidia</taxon>
        <taxon>Bacteroidales</taxon>
        <taxon>Rikenellaceae</taxon>
        <taxon>Alistipes</taxon>
    </lineage>
</organism>
<dbReference type="InterPro" id="IPR011249">
    <property type="entry name" value="Metalloenz_LuxS/M16"/>
</dbReference>
<protein>
    <recommendedName>
        <fullName evidence="14">Peptidase M16</fullName>
    </recommendedName>
</protein>
<keyword evidence="7" id="KW-0482">Metalloprotease</keyword>
<dbReference type="RefSeq" id="WP_035473512.1">
    <property type="nucleotide sequence ID" value="NZ_JRGF01000007.1"/>
</dbReference>
<feature type="domain" description="Peptidase M16 C-terminal" evidence="11">
    <location>
        <begin position="686"/>
        <end position="864"/>
    </location>
</feature>
<dbReference type="Proteomes" id="UP000030889">
    <property type="component" value="Unassembled WGS sequence"/>
</dbReference>
<dbReference type="Pfam" id="PF05193">
    <property type="entry name" value="Peptidase_M16_C"/>
    <property type="match status" value="2"/>
</dbReference>
<evidence type="ECO:0000259" key="11">
    <source>
        <dbReference type="Pfam" id="PF05193"/>
    </source>
</evidence>
<dbReference type="Gene3D" id="3.30.830.10">
    <property type="entry name" value="Metalloenzyme, LuxS/M16 peptidase-like"/>
    <property type="match status" value="4"/>
</dbReference>
<dbReference type="InterPro" id="IPR007863">
    <property type="entry name" value="Peptidase_M16_C"/>
</dbReference>
<dbReference type="Pfam" id="PF00675">
    <property type="entry name" value="Peptidase_M16"/>
    <property type="match status" value="1"/>
</dbReference>
<evidence type="ECO:0000256" key="1">
    <source>
        <dbReference type="ARBA" id="ARBA00001947"/>
    </source>
</evidence>
<evidence type="ECO:0000256" key="4">
    <source>
        <dbReference type="ARBA" id="ARBA00022723"/>
    </source>
</evidence>
<evidence type="ECO:0000256" key="8">
    <source>
        <dbReference type="RuleBase" id="RU004447"/>
    </source>
</evidence>
<sequence length="935" mass="106467">MIRKIFLTVAATLVAVTGLFAQELPDDPEVRKGVLDNGMTYYIRHNDKPANQAEFWIFDNVGALQEEDSQQGLAHFLEHMAFNGTENFPGKNMINYLESIGVKFGANLNAFTAQEMTCYNMSNVPVTREGVIDSALLILHDWAYYITLDGDEIDNERGVIVEELRTCQNASWRTNEKLRPYLYGDTRYTTRNIIGSEEGLRSFDHKELRDFYHRWYRTDMQALFIVGDFDVDMMEQKVIALMSDIPAVENPEPKQTIVIAPNDEPIVGIITDPELTGTNVTLYIKREPIPTEYNKTPDVAMLDMLDRFMMTIADERFSDIAQKPDAPFISGGMYSGYMVNAMDVTLVQANARDGEALRAFDAMYTEVEKMIRFGFTQSEFDRAKTEIERQIQQEYDRRDDRRSDEFMWPFIYNYMLNAPMMSAEDEYEFNNYLLQVINLDLLNQFVQQMRLTPTNQVIIVMAPEKADAVVPTAEQIEETIGKVRAAELEANIEDFVIEPLIPAKTKLKGSKVKTTETDRFGATIWTLKNGAKIVVLPTDFKADEVTMQVISKGGKSVLADDEILSATVLPDYTAMAGLGKFNASDLRKQLTGKMASVSPFIGNYSNGFYASASPKDLETMLQLLYLSFTSPRFDESDFNVLMDKLQSAYQNMASNPMFQLQDTLTSTLYNHSPRREMLTYDNLSQIDFAKMQQIYDKLYRNADDFTYTIVGNVDLETLKPLVEKYIGSLPSTKQGYSWEDDGVRYPQGKVTNHFSTTMEMPKTSVLTIFTGEMPYTLENILAMDFLSQILDIRYTATLREEKGGTYGVQTSGDASFAPVQTYMLFTIFDTDPAMADELKQDIVNEIQKLSEEGVKEEDLSKIKEYFTKQYPDQIKQNGYWLGTLVNYHLYGYDLDTNYMETVNGFTSDYFKQLAAKILADGNVIEILMTPETAAE</sequence>
<dbReference type="EMBL" id="JRGF01000007">
    <property type="protein sequence ID" value="KHE42020.1"/>
    <property type="molecule type" value="Genomic_DNA"/>
</dbReference>
<keyword evidence="9" id="KW-0732">Signal</keyword>
<evidence type="ECO:0000256" key="2">
    <source>
        <dbReference type="ARBA" id="ARBA00007261"/>
    </source>
</evidence>
<evidence type="ECO:0000256" key="9">
    <source>
        <dbReference type="SAM" id="SignalP"/>
    </source>
</evidence>
<evidence type="ECO:0000313" key="12">
    <source>
        <dbReference type="EMBL" id="KHE42020.1"/>
    </source>
</evidence>
<evidence type="ECO:0000259" key="10">
    <source>
        <dbReference type="Pfam" id="PF00675"/>
    </source>
</evidence>
<accession>A0ABR4YID6</accession>